<dbReference type="RefSeq" id="WP_273847890.1">
    <property type="nucleotide sequence ID" value="NZ_JAQQWT010000039.1"/>
</dbReference>
<evidence type="ECO:0000256" key="1">
    <source>
        <dbReference type="SAM" id="Phobius"/>
    </source>
</evidence>
<sequence length="70" mass="8417">MTYWQLSYKKKFIWNVVQTPILLTLITWIIVKGNLPTAYNFLLVFISVMITVATLLYTYFHWKKEENRGD</sequence>
<evidence type="ECO:0000313" key="3">
    <source>
        <dbReference type="Proteomes" id="UP001589833"/>
    </source>
</evidence>
<keyword evidence="1" id="KW-0472">Membrane</keyword>
<proteinExistence type="predicted"/>
<dbReference type="Proteomes" id="UP001589833">
    <property type="component" value="Unassembled WGS sequence"/>
</dbReference>
<reference evidence="2 3" key="1">
    <citation type="submission" date="2024-09" db="EMBL/GenBank/DDBJ databases">
        <authorList>
            <person name="Sun Q."/>
            <person name="Mori K."/>
        </authorList>
    </citation>
    <scope>NUCLEOTIDE SEQUENCE [LARGE SCALE GENOMIC DNA]</scope>
    <source>
        <strain evidence="2 3">NCAIM B.02301</strain>
    </source>
</reference>
<name>A0ABV6NIX4_9BACI</name>
<protein>
    <submittedName>
        <fullName evidence="2">Uncharacterized protein</fullName>
    </submittedName>
</protein>
<feature type="transmembrane region" description="Helical" evidence="1">
    <location>
        <begin position="37"/>
        <end position="60"/>
    </location>
</feature>
<organism evidence="2 3">
    <name type="scientific">Halalkalibacter alkalisediminis</name>
    <dbReference type="NCBI Taxonomy" id="935616"/>
    <lineage>
        <taxon>Bacteria</taxon>
        <taxon>Bacillati</taxon>
        <taxon>Bacillota</taxon>
        <taxon>Bacilli</taxon>
        <taxon>Bacillales</taxon>
        <taxon>Bacillaceae</taxon>
        <taxon>Halalkalibacter</taxon>
    </lineage>
</organism>
<keyword evidence="1" id="KW-1133">Transmembrane helix</keyword>
<evidence type="ECO:0000313" key="2">
    <source>
        <dbReference type="EMBL" id="MFC0560698.1"/>
    </source>
</evidence>
<keyword evidence="3" id="KW-1185">Reference proteome</keyword>
<gene>
    <name evidence="2" type="ORF">ACFFH4_17090</name>
</gene>
<feature type="transmembrane region" description="Helical" evidence="1">
    <location>
        <begin position="12"/>
        <end position="31"/>
    </location>
</feature>
<accession>A0ABV6NIX4</accession>
<comment type="caution">
    <text evidence="2">The sequence shown here is derived from an EMBL/GenBank/DDBJ whole genome shotgun (WGS) entry which is preliminary data.</text>
</comment>
<dbReference type="EMBL" id="JBHLTR010000037">
    <property type="protein sequence ID" value="MFC0560698.1"/>
    <property type="molecule type" value="Genomic_DNA"/>
</dbReference>
<keyword evidence="1" id="KW-0812">Transmembrane</keyword>